<accession>E1ZCE5</accession>
<sequence length="299" mass="33758">MLCFRAFGRLRRSGCLRAGLRLKCPDSKGVVASVAQLLFGFGCNILSSDQYSDVEADMFYQRVVFDYSDLLVGPGNTAILERGIAEVARKYDMDWRVSLAAKQKRAALLVSKLDHCLYDLLIRVESGELSCAIPIIISTQVVARRFGVPFRHLPITPKDPASKAAQEAQIDAILQEEGIDLIVLARYMQIFSRDFCERHWRHTINIHHSFLPAFEGARPYHRAYERGVKVIGATAHYATSDLDCGPIIAQDVTHVSHRDSVPDMVRKGRDLERTVLAKAVRWHLQDRVIVHDNKTVVFE</sequence>
<keyword evidence="5" id="KW-1185">Reference proteome</keyword>
<dbReference type="Proteomes" id="UP000008141">
    <property type="component" value="Unassembled WGS sequence"/>
</dbReference>
<evidence type="ECO:0000259" key="3">
    <source>
        <dbReference type="Pfam" id="PF00551"/>
    </source>
</evidence>
<dbReference type="InterPro" id="IPR002376">
    <property type="entry name" value="Formyl_transf_N"/>
</dbReference>
<organism evidence="5">
    <name type="scientific">Chlorella variabilis</name>
    <name type="common">Green alga</name>
    <dbReference type="NCBI Taxonomy" id="554065"/>
    <lineage>
        <taxon>Eukaryota</taxon>
        <taxon>Viridiplantae</taxon>
        <taxon>Chlorophyta</taxon>
        <taxon>core chlorophytes</taxon>
        <taxon>Trebouxiophyceae</taxon>
        <taxon>Chlorellales</taxon>
        <taxon>Chlorellaceae</taxon>
        <taxon>Chlorella clade</taxon>
        <taxon>Chlorella</taxon>
    </lineage>
</organism>
<keyword evidence="1" id="KW-0554">One-carbon metabolism</keyword>
<dbReference type="GeneID" id="17355979"/>
<dbReference type="Gene3D" id="3.30.70.260">
    <property type="match status" value="1"/>
</dbReference>
<dbReference type="Pfam" id="PF00551">
    <property type="entry name" value="Formyl_trans_N"/>
    <property type="match status" value="1"/>
</dbReference>
<reference evidence="4 5" key="1">
    <citation type="journal article" date="2010" name="Plant Cell">
        <title>The Chlorella variabilis NC64A genome reveals adaptation to photosymbiosis, coevolution with viruses, and cryptic sex.</title>
        <authorList>
            <person name="Blanc G."/>
            <person name="Duncan G."/>
            <person name="Agarkova I."/>
            <person name="Borodovsky M."/>
            <person name="Gurnon J."/>
            <person name="Kuo A."/>
            <person name="Lindquist E."/>
            <person name="Lucas S."/>
            <person name="Pangilinan J."/>
            <person name="Polle J."/>
            <person name="Salamov A."/>
            <person name="Terry A."/>
            <person name="Yamada T."/>
            <person name="Dunigan D.D."/>
            <person name="Grigoriev I.V."/>
            <person name="Claverie J.M."/>
            <person name="Van Etten J.L."/>
        </authorList>
    </citation>
    <scope>NUCLEOTIDE SEQUENCE [LARGE SCALE GENOMIC DNA]</scope>
    <source>
        <strain evidence="4 5">NC64A</strain>
    </source>
</reference>
<dbReference type="PRINTS" id="PR01575">
    <property type="entry name" value="FFH4HYDRLASE"/>
</dbReference>
<dbReference type="SUPFAM" id="SSF55021">
    <property type="entry name" value="ACT-like"/>
    <property type="match status" value="1"/>
</dbReference>
<gene>
    <name evidence="4" type="ORF">CHLNCDRAFT_48717</name>
</gene>
<dbReference type="EMBL" id="GL433841">
    <property type="protein sequence ID" value="EFN56589.1"/>
    <property type="molecule type" value="Genomic_DNA"/>
</dbReference>
<dbReference type="InterPro" id="IPR044074">
    <property type="entry name" value="PurU_ACT"/>
</dbReference>
<dbReference type="Gene3D" id="3.40.50.170">
    <property type="entry name" value="Formyl transferase, N-terminal domain"/>
    <property type="match status" value="1"/>
</dbReference>
<dbReference type="RefSeq" id="XP_005848691.1">
    <property type="nucleotide sequence ID" value="XM_005848629.1"/>
</dbReference>
<dbReference type="SUPFAM" id="SSF53328">
    <property type="entry name" value="Formyltransferase"/>
    <property type="match status" value="1"/>
</dbReference>
<evidence type="ECO:0000313" key="4">
    <source>
        <dbReference type="EMBL" id="EFN56589.1"/>
    </source>
</evidence>
<dbReference type="NCBIfam" id="NF004684">
    <property type="entry name" value="PRK06027.1"/>
    <property type="match status" value="1"/>
</dbReference>
<keyword evidence="2" id="KW-0378">Hydrolase</keyword>
<dbReference type="PANTHER" id="PTHR42706">
    <property type="entry name" value="FORMYLTETRAHYDROFOLATE DEFORMYLASE"/>
    <property type="match status" value="1"/>
</dbReference>
<dbReference type="PIRSF" id="PIRSF036480">
    <property type="entry name" value="FormyFH4_hydr"/>
    <property type="match status" value="1"/>
</dbReference>
<dbReference type="GO" id="GO:0008864">
    <property type="term" value="F:formyltetrahydrofolate deformylase activity"/>
    <property type="evidence" value="ECO:0007669"/>
    <property type="project" value="InterPro"/>
</dbReference>
<dbReference type="OrthoDB" id="4239773at2759"/>
<dbReference type="NCBIfam" id="TIGR00655">
    <property type="entry name" value="PurU"/>
    <property type="match status" value="1"/>
</dbReference>
<dbReference type="CDD" id="cd04875">
    <property type="entry name" value="ACT_F4HF-DF"/>
    <property type="match status" value="1"/>
</dbReference>
<dbReference type="CDD" id="cd08648">
    <property type="entry name" value="FMT_core_Formyl-FH4-Hydrolase_C"/>
    <property type="match status" value="1"/>
</dbReference>
<name>E1ZCE5_CHLVA</name>
<dbReference type="STRING" id="554065.E1ZCE5"/>
<proteinExistence type="inferred from homology"/>
<dbReference type="InterPro" id="IPR036477">
    <property type="entry name" value="Formyl_transf_N_sf"/>
</dbReference>
<dbReference type="HAMAP" id="MF_01927">
    <property type="entry name" value="PurU"/>
    <property type="match status" value="1"/>
</dbReference>
<dbReference type="FunCoup" id="E1ZCE5">
    <property type="interactions" value="76"/>
</dbReference>
<dbReference type="InParanoid" id="E1ZCE5"/>
<dbReference type="eggNOG" id="KOG3076">
    <property type="taxonomic scope" value="Eukaryota"/>
</dbReference>
<feature type="domain" description="Formyl transferase N-terminal" evidence="3">
    <location>
        <begin position="105"/>
        <end position="280"/>
    </location>
</feature>
<evidence type="ECO:0000313" key="5">
    <source>
        <dbReference type="Proteomes" id="UP000008141"/>
    </source>
</evidence>
<dbReference type="InterPro" id="IPR041729">
    <property type="entry name" value="Formyl-FH4-Hydrolase_C"/>
</dbReference>
<dbReference type="PANTHER" id="PTHR42706:SF1">
    <property type="entry name" value="FORMYLTETRAHYDROFOLATE DEFORMYLASE 2, MITOCHONDRIAL"/>
    <property type="match status" value="1"/>
</dbReference>
<dbReference type="GO" id="GO:0006189">
    <property type="term" value="P:'de novo' IMP biosynthetic process"/>
    <property type="evidence" value="ECO:0007669"/>
    <property type="project" value="InterPro"/>
</dbReference>
<dbReference type="InterPro" id="IPR004810">
    <property type="entry name" value="PurU"/>
</dbReference>
<evidence type="ECO:0000256" key="2">
    <source>
        <dbReference type="ARBA" id="ARBA00022801"/>
    </source>
</evidence>
<dbReference type="InterPro" id="IPR045865">
    <property type="entry name" value="ACT-like_dom_sf"/>
</dbReference>
<protein>
    <recommendedName>
        <fullName evidence="3">Formyl transferase N-terminal domain-containing protein</fullName>
    </recommendedName>
</protein>
<evidence type="ECO:0000256" key="1">
    <source>
        <dbReference type="ARBA" id="ARBA00022563"/>
    </source>
</evidence>
<dbReference type="AlphaFoldDB" id="E1ZCE5"/>
<dbReference type="GO" id="GO:0006730">
    <property type="term" value="P:one-carbon metabolic process"/>
    <property type="evidence" value="ECO:0007669"/>
    <property type="project" value="UniProtKB-KW"/>
</dbReference>
<dbReference type="OMA" id="CYIGEMA"/>
<dbReference type="KEGG" id="cvr:CHLNCDRAFT_48717"/>